<dbReference type="EMBL" id="VDLY02000015">
    <property type="protein sequence ID" value="KAB8162273.1"/>
    <property type="molecule type" value="Genomic_DNA"/>
</dbReference>
<name>A0A5N6A2E2_9ACTN</name>
<protein>
    <recommendedName>
        <fullName evidence="2">Transposase IS701-like DDE domain-containing protein</fullName>
    </recommendedName>
</protein>
<feature type="region of interest" description="Disordered" evidence="1">
    <location>
        <begin position="24"/>
        <end position="43"/>
    </location>
</feature>
<dbReference type="Proteomes" id="UP000314251">
    <property type="component" value="Unassembled WGS sequence"/>
</dbReference>
<dbReference type="PANTHER" id="PTHR33627">
    <property type="entry name" value="TRANSPOSASE"/>
    <property type="match status" value="1"/>
</dbReference>
<reference evidence="3" key="1">
    <citation type="submission" date="2019-10" db="EMBL/GenBank/DDBJ databases">
        <title>Nonomuraea sp. nov., isolated from Phyllanthus amarus.</title>
        <authorList>
            <person name="Klykleung N."/>
            <person name="Tanasupawat S."/>
        </authorList>
    </citation>
    <scope>NUCLEOTIDE SEQUENCE [LARGE SCALE GENOMIC DNA]</scope>
    <source>
        <strain evidence="3">3MP-10</strain>
    </source>
</reference>
<sequence length="449" mass="48324">MGRTCSAARPLRLVALPQLPAVQGPFTPPHPARVPRVRPTIPAPHPVKIQNVRYIFERATARRGRPAPMNAPPAHVRSADPGPAPLIQRLFAHLPRADQRRWAEIYLAGLLGTQGKKSVGRMAAAVTLSPTASQSLQQFINVSPWSWGPVRAELARWVADRAPVHSLTLAPVIVPKRGTLSVGVHRRFVPALGRTVNCQLAMGAFLTGDAGARSVDWQLYLPRRWAETPELRERARLPETLGYASASALCLALLDRVTRALPSGLPVLVDPAGHLEPEALVRGLEARGHDWIVAIPGTMAVIPAAGPASDTALALLRRQARAAGAGPAVRPTPLRPVLRALRARVPFPGLDRERLLVGEWTGPTAAPDRIWLSNLPRARHGQARVLIAAHATTSLGGSEAELGLHDFAGRSYPGWHRHATLVSAAAVCRRLAEELGGQRRAELAGAARR</sequence>
<evidence type="ECO:0000256" key="1">
    <source>
        <dbReference type="SAM" id="MobiDB-lite"/>
    </source>
</evidence>
<feature type="domain" description="Transposase IS701-like DDE" evidence="2">
    <location>
        <begin position="89"/>
        <end position="310"/>
    </location>
</feature>
<dbReference type="InterPro" id="IPR038721">
    <property type="entry name" value="IS701-like_DDE_dom"/>
</dbReference>
<proteinExistence type="predicted"/>
<keyword evidence="4" id="KW-1185">Reference proteome</keyword>
<gene>
    <name evidence="3" type="ORF">FH607_022575</name>
</gene>
<dbReference type="AlphaFoldDB" id="A0A5N6A2E2"/>
<dbReference type="PANTHER" id="PTHR33627:SF1">
    <property type="entry name" value="TRANSPOSASE"/>
    <property type="match status" value="1"/>
</dbReference>
<evidence type="ECO:0000313" key="3">
    <source>
        <dbReference type="EMBL" id="KAB8162273.1"/>
    </source>
</evidence>
<comment type="caution">
    <text evidence="3">The sequence shown here is derived from an EMBL/GenBank/DDBJ whole genome shotgun (WGS) entry which is preliminary data.</text>
</comment>
<accession>A0A5N6A2E2</accession>
<dbReference type="Pfam" id="PF13546">
    <property type="entry name" value="DDE_5"/>
    <property type="match status" value="1"/>
</dbReference>
<evidence type="ECO:0000313" key="4">
    <source>
        <dbReference type="Proteomes" id="UP000314251"/>
    </source>
</evidence>
<organism evidence="3 4">
    <name type="scientific">Streptomyces mimosae</name>
    <dbReference type="NCBI Taxonomy" id="2586635"/>
    <lineage>
        <taxon>Bacteria</taxon>
        <taxon>Bacillati</taxon>
        <taxon>Actinomycetota</taxon>
        <taxon>Actinomycetes</taxon>
        <taxon>Kitasatosporales</taxon>
        <taxon>Streptomycetaceae</taxon>
        <taxon>Streptomyces</taxon>
    </lineage>
</organism>
<dbReference type="OrthoDB" id="3657225at2"/>
<evidence type="ECO:0000259" key="2">
    <source>
        <dbReference type="Pfam" id="PF13546"/>
    </source>
</evidence>
<dbReference type="InterPro" id="IPR039365">
    <property type="entry name" value="IS701-like"/>
</dbReference>